<evidence type="ECO:0000256" key="1">
    <source>
        <dbReference type="SAM" id="MobiDB-lite"/>
    </source>
</evidence>
<feature type="region of interest" description="Disordered" evidence="1">
    <location>
        <begin position="1"/>
        <end position="20"/>
    </location>
</feature>
<proteinExistence type="predicted"/>
<accession>A0A919GZT5</accession>
<protein>
    <submittedName>
        <fullName evidence="2">Uncharacterized protein</fullName>
    </submittedName>
</protein>
<sequence>MLNSKRGSANSAGSISRGSDTAAALLVVSEPIASRIRDHQERRVLTPPSGGGRRSFSCPGLAASAAIRAGRHRAALAGLADDEKVVDRGPGEGGYAEPEESALTQP</sequence>
<feature type="compositionally biased region" description="Polar residues" evidence="1">
    <location>
        <begin position="1"/>
        <end position="19"/>
    </location>
</feature>
<evidence type="ECO:0000313" key="3">
    <source>
        <dbReference type="Proteomes" id="UP000600026"/>
    </source>
</evidence>
<keyword evidence="3" id="KW-1185">Reference proteome</keyword>
<dbReference type="AlphaFoldDB" id="A0A919GZT5"/>
<evidence type="ECO:0000313" key="2">
    <source>
        <dbReference type="EMBL" id="GHI84143.1"/>
    </source>
</evidence>
<feature type="region of interest" description="Disordered" evidence="1">
    <location>
        <begin position="38"/>
        <end position="57"/>
    </location>
</feature>
<organism evidence="2 3">
    <name type="scientific">Streptomyces xanthophaeus</name>
    <dbReference type="NCBI Taxonomy" id="67385"/>
    <lineage>
        <taxon>Bacteria</taxon>
        <taxon>Bacillati</taxon>
        <taxon>Actinomycetota</taxon>
        <taxon>Actinomycetes</taxon>
        <taxon>Kitasatosporales</taxon>
        <taxon>Streptomycetaceae</taxon>
        <taxon>Streptomyces</taxon>
    </lineage>
</organism>
<reference evidence="2" key="1">
    <citation type="submission" date="2020-09" db="EMBL/GenBank/DDBJ databases">
        <title>Whole genome shotgun sequence of Streptomyces xanthophaeus NBRC 12829.</title>
        <authorList>
            <person name="Komaki H."/>
            <person name="Tamura T."/>
        </authorList>
    </citation>
    <scope>NUCLEOTIDE SEQUENCE</scope>
    <source>
        <strain evidence="2">NBRC 12829</strain>
    </source>
</reference>
<feature type="compositionally biased region" description="Basic and acidic residues" evidence="1">
    <location>
        <begin position="81"/>
        <end position="90"/>
    </location>
</feature>
<dbReference type="EMBL" id="BNEE01000004">
    <property type="protein sequence ID" value="GHI84143.1"/>
    <property type="molecule type" value="Genomic_DNA"/>
</dbReference>
<gene>
    <name evidence="2" type="ORF">Sxan_15070</name>
</gene>
<comment type="caution">
    <text evidence="2">The sequence shown here is derived from an EMBL/GenBank/DDBJ whole genome shotgun (WGS) entry which is preliminary data.</text>
</comment>
<name>A0A919GZT5_9ACTN</name>
<dbReference type="Proteomes" id="UP000600026">
    <property type="component" value="Unassembled WGS sequence"/>
</dbReference>
<feature type="region of interest" description="Disordered" evidence="1">
    <location>
        <begin position="81"/>
        <end position="106"/>
    </location>
</feature>